<dbReference type="EMBL" id="CP092867">
    <property type="protein sequence ID" value="UYV68410.1"/>
    <property type="molecule type" value="Genomic_DNA"/>
</dbReference>
<evidence type="ECO:0000256" key="1">
    <source>
        <dbReference type="SAM" id="MobiDB-lite"/>
    </source>
</evidence>
<accession>A0ABY6KHT3</accession>
<feature type="compositionally biased region" description="Polar residues" evidence="1">
    <location>
        <begin position="114"/>
        <end position="123"/>
    </location>
</feature>
<organism evidence="2 3">
    <name type="scientific">Cordylochernes scorpioides</name>
    <dbReference type="NCBI Taxonomy" id="51811"/>
    <lineage>
        <taxon>Eukaryota</taxon>
        <taxon>Metazoa</taxon>
        <taxon>Ecdysozoa</taxon>
        <taxon>Arthropoda</taxon>
        <taxon>Chelicerata</taxon>
        <taxon>Arachnida</taxon>
        <taxon>Pseudoscorpiones</taxon>
        <taxon>Cheliferoidea</taxon>
        <taxon>Chernetidae</taxon>
        <taxon>Cordylochernes</taxon>
    </lineage>
</organism>
<proteinExistence type="predicted"/>
<dbReference type="Proteomes" id="UP001235939">
    <property type="component" value="Chromosome 05"/>
</dbReference>
<keyword evidence="3" id="KW-1185">Reference proteome</keyword>
<feature type="region of interest" description="Disordered" evidence="1">
    <location>
        <begin position="114"/>
        <end position="158"/>
    </location>
</feature>
<gene>
    <name evidence="2" type="ORF">LAZ67_5004241</name>
</gene>
<evidence type="ECO:0000313" key="3">
    <source>
        <dbReference type="Proteomes" id="UP001235939"/>
    </source>
</evidence>
<evidence type="ECO:0000313" key="2">
    <source>
        <dbReference type="EMBL" id="UYV68410.1"/>
    </source>
</evidence>
<sequence>MCYCYSEKFEPKQGLCNSTRMLIQFMCSHVLEAQTLTETKVGHTVSISAFPSFKRGASFDFFMTINKAQCQSVAIVSLLLQEPIGSEKEQRWRNKPTIPTKRPSNLFPKIFTEETPSQGTSADPLTPIANAGSKLTAPTTAPKFPQVMETEQRCAQTL</sequence>
<reference evidence="2 3" key="1">
    <citation type="submission" date="2022-01" db="EMBL/GenBank/DDBJ databases">
        <title>A chromosomal length assembly of Cordylochernes scorpioides.</title>
        <authorList>
            <person name="Zeh D."/>
            <person name="Zeh J."/>
        </authorList>
    </citation>
    <scope>NUCLEOTIDE SEQUENCE [LARGE SCALE GENOMIC DNA]</scope>
    <source>
        <strain evidence="2">IN4F17</strain>
        <tissue evidence="2">Whole Body</tissue>
    </source>
</reference>
<protein>
    <submittedName>
        <fullName evidence="2">Uncharacterized protein</fullName>
    </submittedName>
</protein>
<name>A0ABY6KHT3_9ARAC</name>